<organism evidence="1 2">
    <name type="scientific">Dendrobium chrysotoxum</name>
    <name type="common">Orchid</name>
    <dbReference type="NCBI Taxonomy" id="161865"/>
    <lineage>
        <taxon>Eukaryota</taxon>
        <taxon>Viridiplantae</taxon>
        <taxon>Streptophyta</taxon>
        <taxon>Embryophyta</taxon>
        <taxon>Tracheophyta</taxon>
        <taxon>Spermatophyta</taxon>
        <taxon>Magnoliopsida</taxon>
        <taxon>Liliopsida</taxon>
        <taxon>Asparagales</taxon>
        <taxon>Orchidaceae</taxon>
        <taxon>Epidendroideae</taxon>
        <taxon>Malaxideae</taxon>
        <taxon>Dendrobiinae</taxon>
        <taxon>Dendrobium</taxon>
    </lineage>
</organism>
<reference evidence="1 2" key="1">
    <citation type="journal article" date="2021" name="Hortic Res">
        <title>Chromosome-scale assembly of the Dendrobium chrysotoxum genome enhances the understanding of orchid evolution.</title>
        <authorList>
            <person name="Zhang Y."/>
            <person name="Zhang G.Q."/>
            <person name="Zhang D."/>
            <person name="Liu X.D."/>
            <person name="Xu X.Y."/>
            <person name="Sun W.H."/>
            <person name="Yu X."/>
            <person name="Zhu X."/>
            <person name="Wang Z.W."/>
            <person name="Zhao X."/>
            <person name="Zhong W.Y."/>
            <person name="Chen H."/>
            <person name="Yin W.L."/>
            <person name="Huang T."/>
            <person name="Niu S.C."/>
            <person name="Liu Z.J."/>
        </authorList>
    </citation>
    <scope>NUCLEOTIDE SEQUENCE [LARGE SCALE GENOMIC DNA]</scope>
    <source>
        <strain evidence="1">Lindl</strain>
    </source>
</reference>
<dbReference type="AlphaFoldDB" id="A0AAV7H2K9"/>
<accession>A0AAV7H2K9</accession>
<gene>
    <name evidence="1" type="ORF">IEQ34_010241</name>
</gene>
<dbReference type="EMBL" id="JAGFBR010000009">
    <property type="protein sequence ID" value="KAH0462666.1"/>
    <property type="molecule type" value="Genomic_DNA"/>
</dbReference>
<dbReference type="Proteomes" id="UP000775213">
    <property type="component" value="Unassembled WGS sequence"/>
</dbReference>
<evidence type="ECO:0000313" key="1">
    <source>
        <dbReference type="EMBL" id="KAH0462666.1"/>
    </source>
</evidence>
<comment type="caution">
    <text evidence="1">The sequence shown here is derived from an EMBL/GenBank/DDBJ whole genome shotgun (WGS) entry which is preliminary data.</text>
</comment>
<protein>
    <submittedName>
        <fullName evidence="1">Uncharacterized protein</fullName>
    </submittedName>
</protein>
<evidence type="ECO:0000313" key="2">
    <source>
        <dbReference type="Proteomes" id="UP000775213"/>
    </source>
</evidence>
<sequence>MDRLVHFSCTTRTVFRMIWALFELIDRGDILIVLDDQVIFESSSTSFSGRPELSSGRYSSIYTNHPGRSQDRTGQYDQFFLLITQKSQIVQAERADFELIVQDDLGRQRNPRERVWERERGSYEGEFVRVHEGCSKKGSESSSVLVVFRRVGVLCERIVGKKIQGSLPASGGSKRRLGSLPHLLVERRFLYRLLRLAVGAKGETLWLVPHGILPSNTEINPKEKEEEHSGDHLRGGGIIQNKLCHFNGVFSFAMSTFCSLLGLRPSPDSIQAVSPVQLRYSSSLVKSSAR</sequence>
<name>A0AAV7H2K9_DENCH</name>
<keyword evidence="2" id="KW-1185">Reference proteome</keyword>
<proteinExistence type="predicted"/>